<protein>
    <submittedName>
        <fullName evidence="6">Putative signal recognition particle protein</fullName>
    </submittedName>
</protein>
<dbReference type="OMA" id="NPFKEAM"/>
<sequence>MSHPRVEEVSDSDLEMSDPSEADIDDFVESDILRARNQQQSSSSSSRPSQNPPKPAPSSQKQPHFPRPYPAMATTTDESAYKRFQCLYPVYFDATRSRAEGRRVPAHLAVKNPLATEIVAACANLRLTTVLEVGKQHPKDWANPGRVKVDLASLPPNAPVKIKNKHHLYLLVAQHLRENPTSDTSPALHVVVRGAPPPPPGVVEPGKPWPRPAVPRGWKMGELLPYYSPAMTGGGVSENFLKDMMKEMQNAGAGGGFPGLGGDMASLLGAMGGGLGGMGVAPAAGGSSGGKKKGKK</sequence>
<dbReference type="GO" id="GO:0008312">
    <property type="term" value="F:7S RNA binding"/>
    <property type="evidence" value="ECO:0007669"/>
    <property type="project" value="InterPro"/>
</dbReference>
<feature type="compositionally biased region" description="Acidic residues" evidence="5">
    <location>
        <begin position="9"/>
        <end position="29"/>
    </location>
</feature>
<proteinExistence type="predicted"/>
<dbReference type="GO" id="GO:0005786">
    <property type="term" value="C:signal recognition particle, endoplasmic reticulum targeting"/>
    <property type="evidence" value="ECO:0007669"/>
    <property type="project" value="UniProtKB-KW"/>
</dbReference>
<feature type="region of interest" description="Disordered" evidence="5">
    <location>
        <begin position="1"/>
        <end position="72"/>
    </location>
</feature>
<dbReference type="RefSeq" id="XP_006691218.1">
    <property type="nucleotide sequence ID" value="XM_006691155.1"/>
</dbReference>
<keyword evidence="3" id="KW-0733">Signal recognition particle</keyword>
<dbReference type="STRING" id="759272.G0RYJ0"/>
<dbReference type="InterPro" id="IPR002778">
    <property type="entry name" value="Signal_recog_particle_SRP19"/>
</dbReference>
<keyword evidence="2" id="KW-0963">Cytoplasm</keyword>
<dbReference type="FunFam" id="3.30.56.30:FF:000003">
    <property type="entry name" value="Signal recognition particle SEC65 subunit"/>
    <property type="match status" value="1"/>
</dbReference>
<organism evidence="7">
    <name type="scientific">Chaetomium thermophilum (strain DSM 1495 / CBS 144.50 / IMI 039719)</name>
    <name type="common">Thermochaetoides thermophila</name>
    <dbReference type="NCBI Taxonomy" id="759272"/>
    <lineage>
        <taxon>Eukaryota</taxon>
        <taxon>Fungi</taxon>
        <taxon>Dikarya</taxon>
        <taxon>Ascomycota</taxon>
        <taxon>Pezizomycotina</taxon>
        <taxon>Sordariomycetes</taxon>
        <taxon>Sordariomycetidae</taxon>
        <taxon>Sordariales</taxon>
        <taxon>Chaetomiaceae</taxon>
        <taxon>Thermochaetoides</taxon>
    </lineage>
</organism>
<comment type="subcellular location">
    <subcellularLocation>
        <location evidence="1">Cytoplasm</location>
    </subcellularLocation>
</comment>
<evidence type="ECO:0000256" key="5">
    <source>
        <dbReference type="SAM" id="MobiDB-lite"/>
    </source>
</evidence>
<dbReference type="AlphaFoldDB" id="G0RYJ0"/>
<evidence type="ECO:0000256" key="3">
    <source>
        <dbReference type="ARBA" id="ARBA00023135"/>
    </source>
</evidence>
<dbReference type="InterPro" id="IPR036521">
    <property type="entry name" value="SRP19-like_sf"/>
</dbReference>
<keyword evidence="7" id="KW-1185">Reference proteome</keyword>
<dbReference type="PANTHER" id="PTHR17453:SF0">
    <property type="entry name" value="SIGNAL RECOGNITION PARTICLE 19 KDA PROTEIN"/>
    <property type="match status" value="1"/>
</dbReference>
<name>G0RYJ0_CHATD</name>
<dbReference type="EMBL" id="GL988032">
    <property type="protein sequence ID" value="EGS23976.1"/>
    <property type="molecule type" value="Genomic_DNA"/>
</dbReference>
<evidence type="ECO:0000256" key="2">
    <source>
        <dbReference type="ARBA" id="ARBA00022490"/>
    </source>
</evidence>
<feature type="compositionally biased region" description="Low complexity" evidence="5">
    <location>
        <begin position="36"/>
        <end position="49"/>
    </location>
</feature>
<evidence type="ECO:0000256" key="4">
    <source>
        <dbReference type="ARBA" id="ARBA00023274"/>
    </source>
</evidence>
<dbReference type="Proteomes" id="UP000008066">
    <property type="component" value="Unassembled WGS sequence"/>
</dbReference>
<dbReference type="GeneID" id="18254725"/>
<dbReference type="KEGG" id="cthr:CTHT_0006870"/>
<keyword evidence="4" id="KW-0687">Ribonucleoprotein</keyword>
<dbReference type="GO" id="GO:0006617">
    <property type="term" value="P:SRP-dependent cotranslational protein targeting to membrane, signal sequence recognition"/>
    <property type="evidence" value="ECO:0007669"/>
    <property type="project" value="TreeGrafter"/>
</dbReference>
<reference evidence="6 7" key="1">
    <citation type="journal article" date="2011" name="Cell">
        <title>Insight into structure and assembly of the nuclear pore complex by utilizing the genome of a eukaryotic thermophile.</title>
        <authorList>
            <person name="Amlacher S."/>
            <person name="Sarges P."/>
            <person name="Flemming D."/>
            <person name="van Noort V."/>
            <person name="Kunze R."/>
            <person name="Devos D.P."/>
            <person name="Arumugam M."/>
            <person name="Bork P."/>
            <person name="Hurt E."/>
        </authorList>
    </citation>
    <scope>NUCLEOTIDE SEQUENCE [LARGE SCALE GENOMIC DNA]</scope>
    <source>
        <strain evidence="7">DSM 1495 / CBS 144.50 / IMI 039719</strain>
    </source>
</reference>
<dbReference type="OrthoDB" id="2190947at2759"/>
<evidence type="ECO:0000256" key="1">
    <source>
        <dbReference type="ARBA" id="ARBA00004496"/>
    </source>
</evidence>
<dbReference type="eggNOG" id="KOG3198">
    <property type="taxonomic scope" value="Eukaryota"/>
</dbReference>
<evidence type="ECO:0000313" key="6">
    <source>
        <dbReference type="EMBL" id="EGS23976.1"/>
    </source>
</evidence>
<dbReference type="PANTHER" id="PTHR17453">
    <property type="entry name" value="SIGNAL RECOGNITION PARTICLE 19 KD PROTEIN"/>
    <property type="match status" value="1"/>
</dbReference>
<dbReference type="Gene3D" id="3.30.56.30">
    <property type="entry name" value="Signal recognition particle, SRP19-like subunit"/>
    <property type="match status" value="1"/>
</dbReference>
<gene>
    <name evidence="6" type="ORF">CTHT_0006870</name>
</gene>
<dbReference type="SUPFAM" id="SSF69695">
    <property type="entry name" value="SRP19"/>
    <property type="match status" value="1"/>
</dbReference>
<dbReference type="Pfam" id="PF01922">
    <property type="entry name" value="SRP19"/>
    <property type="match status" value="1"/>
</dbReference>
<accession>G0RYJ0</accession>
<dbReference type="HOGENOM" id="CLU_065433_0_0_1"/>
<evidence type="ECO:0000313" key="7">
    <source>
        <dbReference type="Proteomes" id="UP000008066"/>
    </source>
</evidence>